<reference evidence="1 2" key="1">
    <citation type="submission" date="2016-10" db="EMBL/GenBank/DDBJ databases">
        <authorList>
            <person name="de Groot N.N."/>
        </authorList>
    </citation>
    <scope>NUCLEOTIDE SEQUENCE [LARGE SCALE GENOMIC DNA]</scope>
    <source>
        <strain evidence="1 2">DSM 1283</strain>
    </source>
</reference>
<evidence type="ECO:0000313" key="2">
    <source>
        <dbReference type="Proteomes" id="UP000198806"/>
    </source>
</evidence>
<keyword evidence="2" id="KW-1185">Reference proteome</keyword>
<accession>A0A1I5ENF9</accession>
<sequence length="135" mass="16024">MISEMKQAIVNKLQELYPTYPIYMDDVPQSLTKPAFIIFLIEQEYKKRINSKYTGRIRFDISYYSDKPTAETKLDSQTVQENLFREFDLMGTFRAINKKSEFVDNVLHFTFDIKYSEMKVEMEAQMKSQTTNTNI</sequence>
<dbReference type="AlphaFoldDB" id="A0A1I5ENF9"/>
<dbReference type="OrthoDB" id="2063617at2"/>
<evidence type="ECO:0000313" key="1">
    <source>
        <dbReference type="EMBL" id="SFO13047.1"/>
    </source>
</evidence>
<dbReference type="STRING" id="1527.SAMN04489757_11044"/>
<dbReference type="InterPro" id="IPR049254">
    <property type="entry name" value="Phage_tail_terminator"/>
</dbReference>
<name>A0A1I5ENF9_9FIRM</name>
<gene>
    <name evidence="1" type="ORF">SAMN04489757_11044</name>
</gene>
<dbReference type="Pfam" id="PF20765">
    <property type="entry name" value="Phage_tail_terminator_8"/>
    <property type="match status" value="1"/>
</dbReference>
<protein>
    <recommendedName>
        <fullName evidence="3">Phage protein</fullName>
    </recommendedName>
</protein>
<dbReference type="EMBL" id="FOWD01000010">
    <property type="protein sequence ID" value="SFO13047.1"/>
    <property type="molecule type" value="Genomic_DNA"/>
</dbReference>
<organism evidence="1 2">
    <name type="scientific">Anaerocolumna aminovalerica</name>
    <dbReference type="NCBI Taxonomy" id="1527"/>
    <lineage>
        <taxon>Bacteria</taxon>
        <taxon>Bacillati</taxon>
        <taxon>Bacillota</taxon>
        <taxon>Clostridia</taxon>
        <taxon>Lachnospirales</taxon>
        <taxon>Lachnospiraceae</taxon>
        <taxon>Anaerocolumna</taxon>
    </lineage>
</organism>
<proteinExistence type="predicted"/>
<dbReference type="Proteomes" id="UP000198806">
    <property type="component" value="Unassembled WGS sequence"/>
</dbReference>
<evidence type="ECO:0008006" key="3">
    <source>
        <dbReference type="Google" id="ProtNLM"/>
    </source>
</evidence>
<dbReference type="RefSeq" id="WP_091685755.1">
    <property type="nucleotide sequence ID" value="NZ_BAABFM010000061.1"/>
</dbReference>